<dbReference type="RefSeq" id="WP_151443837.1">
    <property type="nucleotide sequence ID" value="NZ_CABVOU010000036.1"/>
</dbReference>
<proteinExistence type="predicted"/>
<feature type="compositionally biased region" description="Low complexity" evidence="1">
    <location>
        <begin position="41"/>
        <end position="51"/>
    </location>
</feature>
<protein>
    <submittedName>
        <fullName evidence="2">Uncharacterized protein</fullName>
    </submittedName>
</protein>
<feature type="region of interest" description="Disordered" evidence="1">
    <location>
        <begin position="28"/>
        <end position="81"/>
    </location>
</feature>
<dbReference type="EMBL" id="CABVOU010000036">
    <property type="protein sequence ID" value="VVZ96016.1"/>
    <property type="molecule type" value="Genomic_DNA"/>
</dbReference>
<keyword evidence="3" id="KW-1185">Reference proteome</keyword>
<accession>A0A5K1I3P2</accession>
<evidence type="ECO:0000256" key="1">
    <source>
        <dbReference type="SAM" id="MobiDB-lite"/>
    </source>
</evidence>
<feature type="compositionally biased region" description="Basic and acidic residues" evidence="1">
    <location>
        <begin position="52"/>
        <end position="62"/>
    </location>
</feature>
<organism evidence="2 3">
    <name type="scientific">Halomonas lysinitropha</name>
    <dbReference type="NCBI Taxonomy" id="2607506"/>
    <lineage>
        <taxon>Bacteria</taxon>
        <taxon>Pseudomonadati</taxon>
        <taxon>Pseudomonadota</taxon>
        <taxon>Gammaproteobacteria</taxon>
        <taxon>Oceanospirillales</taxon>
        <taxon>Halomonadaceae</taxon>
        <taxon>Halomonas</taxon>
    </lineage>
</organism>
<feature type="compositionally biased region" description="Polar residues" evidence="1">
    <location>
        <begin position="70"/>
        <end position="81"/>
    </location>
</feature>
<sequence length="81" mass="8933">MPIPIQHNAPTAPMFTAFTRLPDCALGEQEHGYPFTPQRLPETPRGTPVRTTTEEPERRAAEGDEDLMSQDINATVSDVPS</sequence>
<evidence type="ECO:0000313" key="2">
    <source>
        <dbReference type="EMBL" id="VVZ96016.1"/>
    </source>
</evidence>
<reference evidence="2 3" key="1">
    <citation type="submission" date="2019-09" db="EMBL/GenBank/DDBJ databases">
        <authorList>
            <person name="Criscuolo A."/>
        </authorList>
    </citation>
    <scope>NUCLEOTIDE SEQUENCE [LARGE SCALE GENOMIC DNA]</scope>
    <source>
        <strain evidence="3">3(2)</strain>
    </source>
</reference>
<dbReference type="Proteomes" id="UP000326725">
    <property type="component" value="Unassembled WGS sequence"/>
</dbReference>
<dbReference type="AlphaFoldDB" id="A0A5K1I3P2"/>
<name>A0A5K1I3P2_9GAMM</name>
<evidence type="ECO:0000313" key="3">
    <source>
        <dbReference type="Proteomes" id="UP000326725"/>
    </source>
</evidence>
<gene>
    <name evidence="2" type="ORF">HALO32_02106</name>
</gene>